<gene>
    <name evidence="1" type="ORF">DI555_18740</name>
</gene>
<protein>
    <submittedName>
        <fullName evidence="1">Uncharacterized protein</fullName>
    </submittedName>
</protein>
<evidence type="ECO:0000313" key="1">
    <source>
        <dbReference type="EMBL" id="PZQ52753.1"/>
    </source>
</evidence>
<proteinExistence type="predicted"/>
<accession>A0A2W5QDE5</accession>
<sequence>MVWDLRRALLRKEEFESGRLTDFEFRETVRTLKLMAQAFEVDEAGVLGALVEHGFEAALSAFPEMLGEETREAVCLRLRGDARQMLIRERGDPTPYRLG</sequence>
<comment type="caution">
    <text evidence="1">The sequence shown here is derived from an EMBL/GenBank/DDBJ whole genome shotgun (WGS) entry which is preliminary data.</text>
</comment>
<evidence type="ECO:0000313" key="2">
    <source>
        <dbReference type="Proteomes" id="UP000249082"/>
    </source>
</evidence>
<dbReference type="AlphaFoldDB" id="A0A2W5QDE5"/>
<reference evidence="1 2" key="1">
    <citation type="submission" date="2017-08" db="EMBL/GenBank/DDBJ databases">
        <title>Infants hospitalized years apart are colonized by the same room-sourced microbial strains.</title>
        <authorList>
            <person name="Brooks B."/>
            <person name="Olm M.R."/>
            <person name="Firek B.A."/>
            <person name="Baker R."/>
            <person name="Thomas B.C."/>
            <person name="Morowitz M.J."/>
            <person name="Banfield J.F."/>
        </authorList>
    </citation>
    <scope>NUCLEOTIDE SEQUENCE [LARGE SCALE GENOMIC DNA]</scope>
    <source>
        <strain evidence="1">S2_005_002_R2_33</strain>
    </source>
</reference>
<dbReference type="EMBL" id="QFPX01000020">
    <property type="protein sequence ID" value="PZQ52753.1"/>
    <property type="molecule type" value="Genomic_DNA"/>
</dbReference>
<dbReference type="Proteomes" id="UP000249082">
    <property type="component" value="Unassembled WGS sequence"/>
</dbReference>
<name>A0A2W5QDE5_9SPHN</name>
<organism evidence="1 2">
    <name type="scientific">Novosphingobium pentaromativorans</name>
    <dbReference type="NCBI Taxonomy" id="205844"/>
    <lineage>
        <taxon>Bacteria</taxon>
        <taxon>Pseudomonadati</taxon>
        <taxon>Pseudomonadota</taxon>
        <taxon>Alphaproteobacteria</taxon>
        <taxon>Sphingomonadales</taxon>
        <taxon>Sphingomonadaceae</taxon>
        <taxon>Novosphingobium</taxon>
    </lineage>
</organism>